<dbReference type="EMBL" id="ML986529">
    <property type="protein sequence ID" value="KAF2271949.1"/>
    <property type="molecule type" value="Genomic_DNA"/>
</dbReference>
<organism evidence="4 5">
    <name type="scientific">Westerdykella ornata</name>
    <dbReference type="NCBI Taxonomy" id="318751"/>
    <lineage>
        <taxon>Eukaryota</taxon>
        <taxon>Fungi</taxon>
        <taxon>Dikarya</taxon>
        <taxon>Ascomycota</taxon>
        <taxon>Pezizomycotina</taxon>
        <taxon>Dothideomycetes</taxon>
        <taxon>Pleosporomycetidae</taxon>
        <taxon>Pleosporales</taxon>
        <taxon>Sporormiaceae</taxon>
        <taxon>Westerdykella</taxon>
    </lineage>
</organism>
<dbReference type="GeneID" id="54552495"/>
<dbReference type="InterPro" id="IPR038528">
    <property type="entry name" value="TEL2_C_sf"/>
</dbReference>
<feature type="compositionally biased region" description="Acidic residues" evidence="2">
    <location>
        <begin position="580"/>
        <end position="589"/>
    </location>
</feature>
<feature type="domain" description="Telomere length regulation protein conserved" evidence="3">
    <location>
        <begin position="599"/>
        <end position="710"/>
    </location>
</feature>
<protein>
    <recommendedName>
        <fullName evidence="3">Telomere length regulation protein conserved domain-containing protein</fullName>
    </recommendedName>
</protein>
<dbReference type="Pfam" id="PF10193">
    <property type="entry name" value="Telomere_reg-2"/>
    <property type="match status" value="1"/>
</dbReference>
<dbReference type="GO" id="GO:0042162">
    <property type="term" value="F:telomeric DNA binding"/>
    <property type="evidence" value="ECO:0007669"/>
    <property type="project" value="TreeGrafter"/>
</dbReference>
<dbReference type="InterPro" id="IPR051970">
    <property type="entry name" value="TEL2_Regulation"/>
</dbReference>
<gene>
    <name evidence="4" type="ORF">EI97DRAFT_437330</name>
</gene>
<proteinExistence type="inferred from homology"/>
<name>A0A6A6J9N4_WESOR</name>
<evidence type="ECO:0000259" key="3">
    <source>
        <dbReference type="Pfam" id="PF10193"/>
    </source>
</evidence>
<evidence type="ECO:0000313" key="5">
    <source>
        <dbReference type="Proteomes" id="UP000800097"/>
    </source>
</evidence>
<dbReference type="Proteomes" id="UP000800097">
    <property type="component" value="Unassembled WGS sequence"/>
</dbReference>
<dbReference type="GO" id="GO:0051083">
    <property type="term" value="P:'de novo' cotranslational protein folding"/>
    <property type="evidence" value="ECO:0007669"/>
    <property type="project" value="TreeGrafter"/>
</dbReference>
<evidence type="ECO:0000256" key="1">
    <source>
        <dbReference type="ARBA" id="ARBA00006133"/>
    </source>
</evidence>
<dbReference type="PANTHER" id="PTHR15830">
    <property type="entry name" value="TELOMERE LENGTH REGULATION PROTEIN TEL2 FAMILY MEMBER"/>
    <property type="match status" value="1"/>
</dbReference>
<dbReference type="InterPro" id="IPR019337">
    <property type="entry name" value="Telomere_length_regulation_dom"/>
</dbReference>
<feature type="region of interest" description="Disordered" evidence="2">
    <location>
        <begin position="533"/>
        <end position="594"/>
    </location>
</feature>
<accession>A0A6A6J9N4</accession>
<reference evidence="4" key="1">
    <citation type="journal article" date="2020" name="Stud. Mycol.">
        <title>101 Dothideomycetes genomes: a test case for predicting lifestyles and emergence of pathogens.</title>
        <authorList>
            <person name="Haridas S."/>
            <person name="Albert R."/>
            <person name="Binder M."/>
            <person name="Bloem J."/>
            <person name="Labutti K."/>
            <person name="Salamov A."/>
            <person name="Andreopoulos B."/>
            <person name="Baker S."/>
            <person name="Barry K."/>
            <person name="Bills G."/>
            <person name="Bluhm B."/>
            <person name="Cannon C."/>
            <person name="Castanera R."/>
            <person name="Culley D."/>
            <person name="Daum C."/>
            <person name="Ezra D."/>
            <person name="Gonzalez J."/>
            <person name="Henrissat B."/>
            <person name="Kuo A."/>
            <person name="Liang C."/>
            <person name="Lipzen A."/>
            <person name="Lutzoni F."/>
            <person name="Magnuson J."/>
            <person name="Mondo S."/>
            <person name="Nolan M."/>
            <person name="Ohm R."/>
            <person name="Pangilinan J."/>
            <person name="Park H.-J."/>
            <person name="Ramirez L."/>
            <person name="Alfaro M."/>
            <person name="Sun H."/>
            <person name="Tritt A."/>
            <person name="Yoshinaga Y."/>
            <person name="Zwiers L.-H."/>
            <person name="Turgeon B."/>
            <person name="Goodwin S."/>
            <person name="Spatafora J."/>
            <person name="Crous P."/>
            <person name="Grigoriev I."/>
        </authorList>
    </citation>
    <scope>NUCLEOTIDE SEQUENCE</scope>
    <source>
        <strain evidence="4">CBS 379.55</strain>
    </source>
</reference>
<dbReference type="PANTHER" id="PTHR15830:SF10">
    <property type="entry name" value="TELOMERE LENGTH REGULATION PROTEIN TEL2 HOMOLOG"/>
    <property type="match status" value="1"/>
</dbReference>
<feature type="compositionally biased region" description="Low complexity" evidence="2">
    <location>
        <begin position="543"/>
        <end position="562"/>
    </location>
</feature>
<comment type="similarity">
    <text evidence="1">Belongs to the TEL2 family.</text>
</comment>
<dbReference type="AlphaFoldDB" id="A0A6A6J9N4"/>
<evidence type="ECO:0000313" key="4">
    <source>
        <dbReference type="EMBL" id="KAF2271949.1"/>
    </source>
</evidence>
<sequence>MDDLLISVSTTTVKRPTKSDSFSETTISPNAVQNAEKVDPGNPNEVLKALKSQPGFEILQKILQHLEKPSTGANAFNLITPTPVSAQIVDTLVNNTIPDYWRTLKETNRLVKELVKCLQNANGLGAILSRLRPLIVDCRQKKPVNNTRDPSSYIEDLIEILEKILAGDRISSQIWHDIRAHAQNPTQRTLMWKEYISQVASGRVLAAVAEAENAIKEHGSSPKASWLANGQEYSSWLGRNMAVFMKDAVAEEALISDVTSLCAKVLSLGYLEHVVTPIVRFVVREQTTTILEKFLPKMKAYEQRKYFDALISSTTKEFFGQTVESKDEAFLKSTPSISGAASLYHNIIKDNELLRDHLVTVLARSSIRVLDDSLTARRSVIAALAQDEEKLHTLLEHCLKTFGDSFYISHTPLLQQGALAQTLAITCGYVQRSQPMFLTLMAKSSYHVSGMSNRIAATSPKARFLGMAIGTAISRMVDKPDSQLKFDLEGSEADEALFYQRLTEVDDKIGSLADLKLKDRDVESLRDARRVKKPIKASKSAEEPTTTPAITEITGPRIVEVLSDSDEDSDLIPYAKPDSDPEDDTEDPTEINRNKPVAPVYIRDLIAGLRDQENYERHQLALQTAGPLIRRKANFGTEVVDHIEELASLLVGLQDNFELPDFAVHRQQALIAVLLAKPAPMAQWFARTFFSGDYSIVQRTAILTTLGLGARELAGMKDASTDDLIPPTSDFPSKNLPPHLHKLYSSSTSNPVAKLTSSMTQQLLSPLAASAADQLTGPNVVKIRTFSSRMQVEKRRTKPIPNALAQIVADNFFFPLTGRWWICVKASSSSSSGHLGIASGQDSVYTSPHLLPPFLQTLALLLHASGPNTLALPQMTREFWEVLLLVRGVAVGDKGVLSALLFAFLMLLEVNGERRDGLAREQGAELLETLSWVQGVFAGLPSGSEEDEKARGLCAAVVVRCQEVVEAERTRLMGRMMDF</sequence>
<dbReference type="GO" id="GO:0051879">
    <property type="term" value="F:Hsp90 protein binding"/>
    <property type="evidence" value="ECO:0007669"/>
    <property type="project" value="TreeGrafter"/>
</dbReference>
<dbReference type="FunFam" id="1.25.40.720:FF:000007">
    <property type="entry name" value="WGS project CABT00000000 data, contig 2.6"/>
    <property type="match status" value="1"/>
</dbReference>
<dbReference type="OrthoDB" id="10258062at2759"/>
<keyword evidence="5" id="KW-1185">Reference proteome</keyword>
<dbReference type="GO" id="GO:0005829">
    <property type="term" value="C:cytosol"/>
    <property type="evidence" value="ECO:0007669"/>
    <property type="project" value="TreeGrafter"/>
</dbReference>
<dbReference type="FunFam" id="1.25.40.720:FF:000004">
    <property type="entry name" value="WGS project CABT00000000 data, contig 2.6"/>
    <property type="match status" value="1"/>
</dbReference>
<dbReference type="Gene3D" id="1.25.40.720">
    <property type="entry name" value="Telomere length regulation protein 2, C-terminal domain"/>
    <property type="match status" value="2"/>
</dbReference>
<evidence type="ECO:0000256" key="2">
    <source>
        <dbReference type="SAM" id="MobiDB-lite"/>
    </source>
</evidence>
<dbReference type="RefSeq" id="XP_033649488.1">
    <property type="nucleotide sequence ID" value="XM_033799320.1"/>
</dbReference>